<dbReference type="PIRSF" id="PIRSF017029">
    <property type="entry name" value="Signal_recog_particle_SRP9"/>
    <property type="match status" value="1"/>
</dbReference>
<sequence>MVYLEEWPVFMSSVQDMFFNKPNKTRYSVKYRGKDGKVRLKVTDDQECLQFMLHPSQDLEKLKTINAWFLSNMAGLTVDRNAV</sequence>
<dbReference type="PANTHER" id="PTHR12834">
    <property type="entry name" value="SIGNAL RECOGNITION PARTICLE 9 KDA PROTEIN"/>
    <property type="match status" value="1"/>
</dbReference>
<dbReference type="AlphaFoldDB" id="A0A9C7PY36"/>
<keyword evidence="5 9" id="KW-0694">RNA-binding</keyword>
<evidence type="ECO:0000256" key="7">
    <source>
        <dbReference type="ARBA" id="ARBA00023274"/>
    </source>
</evidence>
<comment type="function">
    <text evidence="8 9">Component of the signal recognition particle (SRP) complex, a ribonucleoprotein complex that mediates the cotranslational targeting of secretory and membrane proteins to the endoplasmic reticulum (ER). SRP9 together with SRP14 and the Alu portion of the SRP RNA, constitutes the elongation arrest domain of SRP. The complex of SRP9 and SRP14 is required for SRP RNA binding.</text>
</comment>
<protein>
    <recommendedName>
        <fullName evidence="3 9">Signal recognition particle 9 kDa protein</fullName>
        <shortName evidence="9">SRP9</shortName>
    </recommendedName>
</protein>
<dbReference type="GO" id="GO:0005786">
    <property type="term" value="C:signal recognition particle, endoplasmic reticulum targeting"/>
    <property type="evidence" value="ECO:0007669"/>
    <property type="project" value="UniProtKB-KW"/>
</dbReference>
<comment type="caution">
    <text evidence="11">The sequence shown here is derived from an EMBL/GenBank/DDBJ whole genome shotgun (WGS) entry which is preliminary data.</text>
</comment>
<evidence type="ECO:0000256" key="5">
    <source>
        <dbReference type="ARBA" id="ARBA00022884"/>
    </source>
</evidence>
<evidence type="ECO:0000256" key="1">
    <source>
        <dbReference type="ARBA" id="ARBA00004496"/>
    </source>
</evidence>
<dbReference type="OrthoDB" id="360923at2759"/>
<evidence type="ECO:0000256" key="8">
    <source>
        <dbReference type="ARBA" id="ARBA00045462"/>
    </source>
</evidence>
<dbReference type="Proteomes" id="UP001061958">
    <property type="component" value="Unassembled WGS sequence"/>
</dbReference>
<evidence type="ECO:0000256" key="2">
    <source>
        <dbReference type="ARBA" id="ARBA00009193"/>
    </source>
</evidence>
<comment type="similarity">
    <text evidence="2 9">Belongs to the SRP9 family.</text>
</comment>
<dbReference type="InterPro" id="IPR039914">
    <property type="entry name" value="SRP9-like"/>
</dbReference>
<organism evidence="11 12">
    <name type="scientific">Galdieria partita</name>
    <dbReference type="NCBI Taxonomy" id="83374"/>
    <lineage>
        <taxon>Eukaryota</taxon>
        <taxon>Rhodophyta</taxon>
        <taxon>Bangiophyceae</taxon>
        <taxon>Galdieriales</taxon>
        <taxon>Galdieriaceae</taxon>
        <taxon>Galdieria</taxon>
    </lineage>
</organism>
<dbReference type="GO" id="GO:0045900">
    <property type="term" value="P:negative regulation of translational elongation"/>
    <property type="evidence" value="ECO:0007669"/>
    <property type="project" value="InterPro"/>
</dbReference>
<evidence type="ECO:0000256" key="9">
    <source>
        <dbReference type="PIRNR" id="PIRNR017029"/>
    </source>
</evidence>
<dbReference type="GO" id="GO:0006614">
    <property type="term" value="P:SRP-dependent cotranslational protein targeting to membrane"/>
    <property type="evidence" value="ECO:0007669"/>
    <property type="project" value="InterPro"/>
</dbReference>
<dbReference type="Gene3D" id="3.30.720.10">
    <property type="entry name" value="Signal recognition particle alu RNA binding heterodimer, srp9/1"/>
    <property type="match status" value="1"/>
</dbReference>
<evidence type="ECO:0000256" key="4">
    <source>
        <dbReference type="ARBA" id="ARBA00022490"/>
    </source>
</evidence>
<name>A0A9C7PY36_9RHOD</name>
<dbReference type="InterPro" id="IPR039432">
    <property type="entry name" value="SRP9_dom"/>
</dbReference>
<comment type="subcellular location">
    <subcellularLocation>
        <location evidence="1 9">Cytoplasm</location>
    </subcellularLocation>
</comment>
<dbReference type="GO" id="GO:0008312">
    <property type="term" value="F:7S RNA binding"/>
    <property type="evidence" value="ECO:0007669"/>
    <property type="project" value="InterPro"/>
</dbReference>
<evidence type="ECO:0000313" key="12">
    <source>
        <dbReference type="Proteomes" id="UP001061958"/>
    </source>
</evidence>
<keyword evidence="4 9" id="KW-0963">Cytoplasm</keyword>
<dbReference type="InterPro" id="IPR009018">
    <property type="entry name" value="Signal_recog_particle_SRP9/14"/>
</dbReference>
<evidence type="ECO:0000259" key="10">
    <source>
        <dbReference type="Pfam" id="PF05486"/>
    </source>
</evidence>
<dbReference type="SUPFAM" id="SSF54762">
    <property type="entry name" value="Signal recognition particle alu RNA binding heterodimer, SRP9/14"/>
    <property type="match status" value="1"/>
</dbReference>
<dbReference type="EMBL" id="BQMJ01000025">
    <property type="protein sequence ID" value="GJQ11607.1"/>
    <property type="molecule type" value="Genomic_DNA"/>
</dbReference>
<dbReference type="PANTHER" id="PTHR12834:SF12">
    <property type="entry name" value="SIGNAL RECOGNITION PARTICLE 9 KDA PROTEIN"/>
    <property type="match status" value="1"/>
</dbReference>
<proteinExistence type="inferred from homology"/>
<reference evidence="11" key="2">
    <citation type="submission" date="2022-01" db="EMBL/GenBank/DDBJ databases">
        <authorList>
            <person name="Hirooka S."/>
            <person name="Miyagishima S.Y."/>
        </authorList>
    </citation>
    <scope>NUCLEOTIDE SEQUENCE</scope>
    <source>
        <strain evidence="11">NBRC 102759</strain>
    </source>
</reference>
<accession>A0A9C7PY36</accession>
<dbReference type="Pfam" id="PF05486">
    <property type="entry name" value="SRP9-21"/>
    <property type="match status" value="1"/>
</dbReference>
<feature type="domain" description="SRP9" evidence="10">
    <location>
        <begin position="6"/>
        <end position="66"/>
    </location>
</feature>
<evidence type="ECO:0000256" key="6">
    <source>
        <dbReference type="ARBA" id="ARBA00023135"/>
    </source>
</evidence>
<keyword evidence="12" id="KW-1185">Reference proteome</keyword>
<evidence type="ECO:0000256" key="3">
    <source>
        <dbReference type="ARBA" id="ARBA00020414"/>
    </source>
</evidence>
<keyword evidence="7 9" id="KW-0687">Ribonucleoprotein</keyword>
<keyword evidence="6 9" id="KW-0733">Signal recognition particle</keyword>
<reference evidence="11" key="1">
    <citation type="journal article" date="2022" name="Proc. Natl. Acad. Sci. U.S.A.">
        <title>Life cycle and functional genomics of the unicellular red alga Galdieria for elucidating algal and plant evolution and industrial use.</title>
        <authorList>
            <person name="Hirooka S."/>
            <person name="Itabashi T."/>
            <person name="Ichinose T.M."/>
            <person name="Onuma R."/>
            <person name="Fujiwara T."/>
            <person name="Yamashita S."/>
            <person name="Jong L.W."/>
            <person name="Tomita R."/>
            <person name="Iwane A.H."/>
            <person name="Miyagishima S.Y."/>
        </authorList>
    </citation>
    <scope>NUCLEOTIDE SEQUENCE</scope>
    <source>
        <strain evidence="11">NBRC 102759</strain>
    </source>
</reference>
<dbReference type="InterPro" id="IPR008832">
    <property type="entry name" value="SRP9"/>
</dbReference>
<evidence type="ECO:0000313" key="11">
    <source>
        <dbReference type="EMBL" id="GJQ11607.1"/>
    </source>
</evidence>
<gene>
    <name evidence="11" type="ORF">GpartN1_g3398.t1</name>
</gene>